<sequence length="172" mass="19477">MIFTTYTQKKKKARTAFTTEQINELEKRYQVQKYLPANERSILAERLGLADQQVKTWFQNRRMKEKRQQRDDEHARSFALPTGGVDVSQLAALGMPCPPPYNIQGTPVHSLPGFPSPPVRIPKYKPSSSRSISDDDAISPSTSWSPVSLVISQSTVAHQHKASRIRTFSDHK</sequence>
<comment type="subcellular location">
    <subcellularLocation>
        <location evidence="1 5 6">Nucleus</location>
    </subcellularLocation>
</comment>
<keyword evidence="10" id="KW-1185">Reference proteome</keyword>
<evidence type="ECO:0000256" key="2">
    <source>
        <dbReference type="ARBA" id="ARBA00023125"/>
    </source>
</evidence>
<evidence type="ECO:0000256" key="4">
    <source>
        <dbReference type="ARBA" id="ARBA00023242"/>
    </source>
</evidence>
<dbReference type="Gene3D" id="1.10.10.60">
    <property type="entry name" value="Homeodomain-like"/>
    <property type="match status" value="1"/>
</dbReference>
<name>A0AA89C648_PINIB</name>
<evidence type="ECO:0000256" key="1">
    <source>
        <dbReference type="ARBA" id="ARBA00004123"/>
    </source>
</evidence>
<comment type="caution">
    <text evidence="9">The sequence shown here is derived from an EMBL/GenBank/DDBJ whole genome shotgun (WGS) entry which is preliminary data.</text>
</comment>
<dbReference type="PANTHER" id="PTHR24333:SF5">
    <property type="entry name" value="VENT HOMEOBOX"/>
    <property type="match status" value="1"/>
</dbReference>
<evidence type="ECO:0000256" key="6">
    <source>
        <dbReference type="RuleBase" id="RU000682"/>
    </source>
</evidence>
<dbReference type="EMBL" id="VSWD01000008">
    <property type="protein sequence ID" value="KAK3096227.1"/>
    <property type="molecule type" value="Genomic_DNA"/>
</dbReference>
<feature type="DNA-binding region" description="Homeobox" evidence="5">
    <location>
        <begin position="10"/>
        <end position="69"/>
    </location>
</feature>
<evidence type="ECO:0000256" key="7">
    <source>
        <dbReference type="SAM" id="MobiDB-lite"/>
    </source>
</evidence>
<dbReference type="InterPro" id="IPR050848">
    <property type="entry name" value="Homeobox_TF"/>
</dbReference>
<dbReference type="InterPro" id="IPR017970">
    <property type="entry name" value="Homeobox_CS"/>
</dbReference>
<keyword evidence="4 5" id="KW-0539">Nucleus</keyword>
<dbReference type="PRINTS" id="PR00031">
    <property type="entry name" value="HTHREPRESSR"/>
</dbReference>
<dbReference type="SUPFAM" id="SSF46689">
    <property type="entry name" value="Homeodomain-like"/>
    <property type="match status" value="1"/>
</dbReference>
<feature type="region of interest" description="Disordered" evidence="7">
    <location>
        <begin position="108"/>
        <end position="143"/>
    </location>
</feature>
<dbReference type="PROSITE" id="PS50071">
    <property type="entry name" value="HOMEOBOX_2"/>
    <property type="match status" value="1"/>
</dbReference>
<dbReference type="GO" id="GO:0003677">
    <property type="term" value="F:DNA binding"/>
    <property type="evidence" value="ECO:0007669"/>
    <property type="project" value="UniProtKB-UniRule"/>
</dbReference>
<dbReference type="PROSITE" id="PS00027">
    <property type="entry name" value="HOMEOBOX_1"/>
    <property type="match status" value="1"/>
</dbReference>
<dbReference type="PANTHER" id="PTHR24333">
    <property type="entry name" value="HOMEO BOX HB9 LIKE A-RELATED"/>
    <property type="match status" value="1"/>
</dbReference>
<dbReference type="SMART" id="SM00389">
    <property type="entry name" value="HOX"/>
    <property type="match status" value="1"/>
</dbReference>
<evidence type="ECO:0000256" key="5">
    <source>
        <dbReference type="PROSITE-ProRule" id="PRU00108"/>
    </source>
</evidence>
<organism evidence="9 10">
    <name type="scientific">Pinctada imbricata</name>
    <name type="common">Atlantic pearl-oyster</name>
    <name type="synonym">Pinctada martensii</name>
    <dbReference type="NCBI Taxonomy" id="66713"/>
    <lineage>
        <taxon>Eukaryota</taxon>
        <taxon>Metazoa</taxon>
        <taxon>Spiralia</taxon>
        <taxon>Lophotrochozoa</taxon>
        <taxon>Mollusca</taxon>
        <taxon>Bivalvia</taxon>
        <taxon>Autobranchia</taxon>
        <taxon>Pteriomorphia</taxon>
        <taxon>Pterioida</taxon>
        <taxon>Pterioidea</taxon>
        <taxon>Pteriidae</taxon>
        <taxon>Pinctada</taxon>
    </lineage>
</organism>
<accession>A0AA89C648</accession>
<dbReference type="GO" id="GO:0005634">
    <property type="term" value="C:nucleus"/>
    <property type="evidence" value="ECO:0007669"/>
    <property type="project" value="UniProtKB-SubCell"/>
</dbReference>
<dbReference type="GO" id="GO:0000981">
    <property type="term" value="F:DNA-binding transcription factor activity, RNA polymerase II-specific"/>
    <property type="evidence" value="ECO:0007669"/>
    <property type="project" value="InterPro"/>
</dbReference>
<dbReference type="InterPro" id="IPR009057">
    <property type="entry name" value="Homeodomain-like_sf"/>
</dbReference>
<evidence type="ECO:0000313" key="10">
    <source>
        <dbReference type="Proteomes" id="UP001186944"/>
    </source>
</evidence>
<dbReference type="Proteomes" id="UP001186944">
    <property type="component" value="Unassembled WGS sequence"/>
</dbReference>
<dbReference type="InterPro" id="IPR000047">
    <property type="entry name" value="HTH_motif"/>
</dbReference>
<evidence type="ECO:0000313" key="9">
    <source>
        <dbReference type="EMBL" id="KAK3096227.1"/>
    </source>
</evidence>
<evidence type="ECO:0000256" key="3">
    <source>
        <dbReference type="ARBA" id="ARBA00023155"/>
    </source>
</evidence>
<dbReference type="Pfam" id="PF00046">
    <property type="entry name" value="Homeodomain"/>
    <property type="match status" value="1"/>
</dbReference>
<gene>
    <name evidence="9" type="ORF">FSP39_024679</name>
</gene>
<feature type="domain" description="Homeobox" evidence="8">
    <location>
        <begin position="8"/>
        <end position="68"/>
    </location>
</feature>
<reference evidence="9" key="1">
    <citation type="submission" date="2019-08" db="EMBL/GenBank/DDBJ databases">
        <title>The improved chromosome-level genome for the pearl oyster Pinctada fucata martensii using PacBio sequencing and Hi-C.</title>
        <authorList>
            <person name="Zheng Z."/>
        </authorList>
    </citation>
    <scope>NUCLEOTIDE SEQUENCE</scope>
    <source>
        <strain evidence="9">ZZ-2019</strain>
        <tissue evidence="9">Adductor muscle</tissue>
    </source>
</reference>
<evidence type="ECO:0000259" key="8">
    <source>
        <dbReference type="PROSITE" id="PS50071"/>
    </source>
</evidence>
<dbReference type="CDD" id="cd00086">
    <property type="entry name" value="homeodomain"/>
    <property type="match status" value="1"/>
</dbReference>
<proteinExistence type="predicted"/>
<dbReference type="AlphaFoldDB" id="A0AA89C648"/>
<dbReference type="InterPro" id="IPR001356">
    <property type="entry name" value="HD"/>
</dbReference>
<protein>
    <recommendedName>
        <fullName evidence="8">Homeobox domain-containing protein</fullName>
    </recommendedName>
</protein>
<keyword evidence="3 5" id="KW-0371">Homeobox</keyword>
<keyword evidence="2 5" id="KW-0238">DNA-binding</keyword>